<dbReference type="OrthoDB" id="3798884at2759"/>
<gene>
    <name evidence="1" type="ORF">BDV95DRAFT_611633</name>
</gene>
<protein>
    <submittedName>
        <fullName evidence="1">Uncharacterized protein</fullName>
    </submittedName>
</protein>
<dbReference type="EMBL" id="JAADJZ010000027">
    <property type="protein sequence ID" value="KAF2866572.1"/>
    <property type="molecule type" value="Genomic_DNA"/>
</dbReference>
<evidence type="ECO:0000313" key="1">
    <source>
        <dbReference type="EMBL" id="KAF2866572.1"/>
    </source>
</evidence>
<evidence type="ECO:0000313" key="2">
    <source>
        <dbReference type="Proteomes" id="UP000481861"/>
    </source>
</evidence>
<accession>A0A7C8I2R1</accession>
<reference evidence="1 2" key="1">
    <citation type="submission" date="2020-01" db="EMBL/GenBank/DDBJ databases">
        <authorList>
            <consortium name="DOE Joint Genome Institute"/>
            <person name="Haridas S."/>
            <person name="Albert R."/>
            <person name="Binder M."/>
            <person name="Bloem J."/>
            <person name="Labutti K."/>
            <person name="Salamov A."/>
            <person name="Andreopoulos B."/>
            <person name="Baker S.E."/>
            <person name="Barry K."/>
            <person name="Bills G."/>
            <person name="Bluhm B.H."/>
            <person name="Cannon C."/>
            <person name="Castanera R."/>
            <person name="Culley D.E."/>
            <person name="Daum C."/>
            <person name="Ezra D."/>
            <person name="Gonzalez J.B."/>
            <person name="Henrissat B."/>
            <person name="Kuo A."/>
            <person name="Liang C."/>
            <person name="Lipzen A."/>
            <person name="Lutzoni F."/>
            <person name="Magnuson J."/>
            <person name="Mondo S."/>
            <person name="Nolan M."/>
            <person name="Ohm R."/>
            <person name="Pangilinan J."/>
            <person name="Park H.-J.H."/>
            <person name="Ramirez L."/>
            <person name="Alfaro M."/>
            <person name="Sun H."/>
            <person name="Tritt A."/>
            <person name="Yoshinaga Y."/>
            <person name="Zwiers L.-H.L."/>
            <person name="Turgeon B.G."/>
            <person name="Goodwin S.B."/>
            <person name="Spatafora J.W."/>
            <person name="Crous P.W."/>
            <person name="Grigoriev I.V."/>
        </authorList>
    </citation>
    <scope>NUCLEOTIDE SEQUENCE [LARGE SCALE GENOMIC DNA]</scope>
    <source>
        <strain evidence="1 2">CBS 611.86</strain>
    </source>
</reference>
<organism evidence="1 2">
    <name type="scientific">Massariosphaeria phaeospora</name>
    <dbReference type="NCBI Taxonomy" id="100035"/>
    <lineage>
        <taxon>Eukaryota</taxon>
        <taxon>Fungi</taxon>
        <taxon>Dikarya</taxon>
        <taxon>Ascomycota</taxon>
        <taxon>Pezizomycotina</taxon>
        <taxon>Dothideomycetes</taxon>
        <taxon>Pleosporomycetidae</taxon>
        <taxon>Pleosporales</taxon>
        <taxon>Pleosporales incertae sedis</taxon>
        <taxon>Massariosphaeria</taxon>
    </lineage>
</organism>
<sequence>MAKIPFRPRVITQGLAQEPAPQPDMIDIPFRPRVITQELARLQLDGGDMPLRLRVITPELARSHPDVDDVPLLDENAITYASTLAQLEAQVKKHLDVQITDQPYEERECNCAAAKAIEANAVLNELGNGNLEALRTLIVVHGNNEVAHLSLKEPTQTELQRTATQQLN</sequence>
<proteinExistence type="predicted"/>
<dbReference type="Proteomes" id="UP000481861">
    <property type="component" value="Unassembled WGS sequence"/>
</dbReference>
<name>A0A7C8I2R1_9PLEO</name>
<keyword evidence="2" id="KW-1185">Reference proteome</keyword>
<dbReference type="AlphaFoldDB" id="A0A7C8I2R1"/>
<comment type="caution">
    <text evidence="1">The sequence shown here is derived from an EMBL/GenBank/DDBJ whole genome shotgun (WGS) entry which is preliminary data.</text>
</comment>